<feature type="transmembrane region" description="Helical" evidence="8">
    <location>
        <begin position="87"/>
        <end position="107"/>
    </location>
</feature>
<evidence type="ECO:0000256" key="1">
    <source>
        <dbReference type="ARBA" id="ARBA00004141"/>
    </source>
</evidence>
<name>A0A0C3JQW7_PISTI</name>
<reference evidence="10 11" key="1">
    <citation type="submission" date="2014-04" db="EMBL/GenBank/DDBJ databases">
        <authorList>
            <consortium name="DOE Joint Genome Institute"/>
            <person name="Kuo A."/>
            <person name="Kohler A."/>
            <person name="Costa M.D."/>
            <person name="Nagy L.G."/>
            <person name="Floudas D."/>
            <person name="Copeland A."/>
            <person name="Barry K.W."/>
            <person name="Cichocki N."/>
            <person name="Veneault-Fourrey C."/>
            <person name="LaButti K."/>
            <person name="Lindquist E.A."/>
            <person name="Lipzen A."/>
            <person name="Lundell T."/>
            <person name="Morin E."/>
            <person name="Murat C."/>
            <person name="Sun H."/>
            <person name="Tunlid A."/>
            <person name="Henrissat B."/>
            <person name="Grigoriev I.V."/>
            <person name="Hibbett D.S."/>
            <person name="Martin F."/>
            <person name="Nordberg H.P."/>
            <person name="Cantor M.N."/>
            <person name="Hua S.X."/>
        </authorList>
    </citation>
    <scope>NUCLEOTIDE SEQUENCE [LARGE SCALE GENOMIC DNA]</scope>
    <source>
        <strain evidence="10 11">Marx 270</strain>
    </source>
</reference>
<comment type="subcellular location">
    <subcellularLocation>
        <location evidence="1">Membrane</location>
        <topology evidence="1">Multi-pass membrane protein</topology>
    </subcellularLocation>
</comment>
<reference evidence="11" key="2">
    <citation type="submission" date="2015-01" db="EMBL/GenBank/DDBJ databases">
        <title>Evolutionary Origins and Diversification of the Mycorrhizal Mutualists.</title>
        <authorList>
            <consortium name="DOE Joint Genome Institute"/>
            <consortium name="Mycorrhizal Genomics Consortium"/>
            <person name="Kohler A."/>
            <person name="Kuo A."/>
            <person name="Nagy L.G."/>
            <person name="Floudas D."/>
            <person name="Copeland A."/>
            <person name="Barry K.W."/>
            <person name="Cichocki N."/>
            <person name="Veneault-Fourrey C."/>
            <person name="LaButti K."/>
            <person name="Lindquist E.A."/>
            <person name="Lipzen A."/>
            <person name="Lundell T."/>
            <person name="Morin E."/>
            <person name="Murat C."/>
            <person name="Riley R."/>
            <person name="Ohm R."/>
            <person name="Sun H."/>
            <person name="Tunlid A."/>
            <person name="Henrissat B."/>
            <person name="Grigoriev I.V."/>
            <person name="Hibbett D.S."/>
            <person name="Martin F."/>
        </authorList>
    </citation>
    <scope>NUCLEOTIDE SEQUENCE [LARGE SCALE GENOMIC DNA]</scope>
    <source>
        <strain evidence="11">Marx 270</strain>
    </source>
</reference>
<feature type="transmembrane region" description="Helical" evidence="8">
    <location>
        <begin position="58"/>
        <end position="75"/>
    </location>
</feature>
<dbReference type="InterPro" id="IPR032805">
    <property type="entry name" value="Wax_synthase_dom"/>
</dbReference>
<evidence type="ECO:0000313" key="11">
    <source>
        <dbReference type="Proteomes" id="UP000054217"/>
    </source>
</evidence>
<dbReference type="GO" id="GO:0016020">
    <property type="term" value="C:membrane"/>
    <property type="evidence" value="ECO:0007669"/>
    <property type="project" value="UniProtKB-SubCell"/>
</dbReference>
<dbReference type="AlphaFoldDB" id="A0A0C3JQW7"/>
<evidence type="ECO:0000256" key="7">
    <source>
        <dbReference type="ARBA" id="ARBA00023136"/>
    </source>
</evidence>
<dbReference type="EMBL" id="KN832001">
    <property type="protein sequence ID" value="KIN99866.1"/>
    <property type="molecule type" value="Genomic_DNA"/>
</dbReference>
<accession>A0A0C3JQW7</accession>
<dbReference type="PANTHER" id="PTHR31595:SF57">
    <property type="entry name" value="OS04G0481900 PROTEIN"/>
    <property type="match status" value="1"/>
</dbReference>
<feature type="domain" description="Wax synthase" evidence="9">
    <location>
        <begin position="250"/>
        <end position="326"/>
    </location>
</feature>
<evidence type="ECO:0000256" key="4">
    <source>
        <dbReference type="ARBA" id="ARBA00022679"/>
    </source>
</evidence>
<dbReference type="InParanoid" id="A0A0C3JQW7"/>
<dbReference type="Proteomes" id="UP000054217">
    <property type="component" value="Unassembled WGS sequence"/>
</dbReference>
<dbReference type="InterPro" id="IPR044851">
    <property type="entry name" value="Wax_synthase"/>
</dbReference>
<comment type="similarity">
    <text evidence="3">Belongs to the wax synthase family.</text>
</comment>
<feature type="transmembrane region" description="Helical" evidence="8">
    <location>
        <begin position="349"/>
        <end position="368"/>
    </location>
</feature>
<keyword evidence="7 8" id="KW-0472">Membrane</keyword>
<keyword evidence="4" id="KW-0808">Transferase</keyword>
<organism evidence="10 11">
    <name type="scientific">Pisolithus tinctorius Marx 270</name>
    <dbReference type="NCBI Taxonomy" id="870435"/>
    <lineage>
        <taxon>Eukaryota</taxon>
        <taxon>Fungi</taxon>
        <taxon>Dikarya</taxon>
        <taxon>Basidiomycota</taxon>
        <taxon>Agaricomycotina</taxon>
        <taxon>Agaricomycetes</taxon>
        <taxon>Agaricomycetidae</taxon>
        <taxon>Boletales</taxon>
        <taxon>Sclerodermatineae</taxon>
        <taxon>Pisolithaceae</taxon>
        <taxon>Pisolithus</taxon>
    </lineage>
</organism>
<feature type="transmembrane region" description="Helical" evidence="8">
    <location>
        <begin position="279"/>
        <end position="299"/>
    </location>
</feature>
<keyword evidence="6 8" id="KW-1133">Transmembrane helix</keyword>
<evidence type="ECO:0000256" key="2">
    <source>
        <dbReference type="ARBA" id="ARBA00005179"/>
    </source>
</evidence>
<evidence type="ECO:0000256" key="8">
    <source>
        <dbReference type="SAM" id="Phobius"/>
    </source>
</evidence>
<evidence type="ECO:0000259" key="9">
    <source>
        <dbReference type="Pfam" id="PF13813"/>
    </source>
</evidence>
<sequence length="411" mass="46443">MSWTSLLTLPTDIFRVPPVSERLPFNGYTLLAYTLPPCLAYLVVALLVILPGTRMLRIALWPLITLLAFRAAVYVDFTGGNPQRTVLNLDFALLMFSFVIRMLEWTLQKDPLKRHLRPSGSSPSILMDALDLSTNLRGVGWNWSKSLRFPPDKRPTSRLWFIIYILLSAWFHRFVCGVIHLAVQAFSPETFTVLSGGTIFDATLPPLIRYIRSSILSVLVAFAIYAVMQMNYDIGTFFGVTVLQQDPAQWPPVFDKPWKADSLRDFWGYRWHQLFRRTFIVVGGWPLGSLFGHMGYVVGTFLGSGIYHNIVVVMINQNVEWWCMILSFGMMGVGIVFEHVFTRMTGRQVGGLMGRVWTMAWLLVWGSVMVDGFARAGMFASASVFETAVPVKGIVDYYVTGFDGWLKACAS</sequence>
<feature type="transmembrane region" description="Helical" evidence="8">
    <location>
        <begin position="207"/>
        <end position="228"/>
    </location>
</feature>
<dbReference type="PANTHER" id="PTHR31595">
    <property type="entry name" value="LONG-CHAIN-ALCOHOL O-FATTY-ACYLTRANSFERASE 3-RELATED"/>
    <property type="match status" value="1"/>
</dbReference>
<dbReference type="Pfam" id="PF13813">
    <property type="entry name" value="MBOAT_2"/>
    <property type="match status" value="1"/>
</dbReference>
<comment type="pathway">
    <text evidence="2">Secondary metabolite biosynthesis.</text>
</comment>
<keyword evidence="11" id="KW-1185">Reference proteome</keyword>
<dbReference type="STRING" id="870435.A0A0C3JQW7"/>
<dbReference type="OrthoDB" id="1077582at2759"/>
<feature type="transmembrane region" description="Helical" evidence="8">
    <location>
        <begin position="159"/>
        <end position="187"/>
    </location>
</feature>
<evidence type="ECO:0000256" key="6">
    <source>
        <dbReference type="ARBA" id="ARBA00022989"/>
    </source>
</evidence>
<proteinExistence type="inferred from homology"/>
<evidence type="ECO:0000256" key="5">
    <source>
        <dbReference type="ARBA" id="ARBA00022692"/>
    </source>
</evidence>
<evidence type="ECO:0000313" key="10">
    <source>
        <dbReference type="EMBL" id="KIN99866.1"/>
    </source>
</evidence>
<gene>
    <name evidence="10" type="ORF">M404DRAFT_1004374</name>
</gene>
<dbReference type="HOGENOM" id="CLU_034105_0_0_1"/>
<dbReference type="GO" id="GO:0006629">
    <property type="term" value="P:lipid metabolic process"/>
    <property type="evidence" value="ECO:0007669"/>
    <property type="project" value="InterPro"/>
</dbReference>
<dbReference type="GO" id="GO:0008374">
    <property type="term" value="F:O-acyltransferase activity"/>
    <property type="evidence" value="ECO:0007669"/>
    <property type="project" value="InterPro"/>
</dbReference>
<protein>
    <recommendedName>
        <fullName evidence="9">Wax synthase domain-containing protein</fullName>
    </recommendedName>
</protein>
<evidence type="ECO:0000256" key="3">
    <source>
        <dbReference type="ARBA" id="ARBA00007282"/>
    </source>
</evidence>
<keyword evidence="5 8" id="KW-0812">Transmembrane</keyword>
<feature type="transmembrane region" description="Helical" evidence="8">
    <location>
        <begin position="319"/>
        <end position="337"/>
    </location>
</feature>
<feature type="transmembrane region" description="Helical" evidence="8">
    <location>
        <begin position="30"/>
        <end position="51"/>
    </location>
</feature>